<name>Q2HB45_CHAGB</name>
<evidence type="ECO:0000313" key="2">
    <source>
        <dbReference type="EMBL" id="EAQ90624.1"/>
    </source>
</evidence>
<sequence>MCHEIIWELPCGHRRILRTNCDDYSSEPTPPGSSSSCRMLPKTYGDLDNKGAFCIEPKCQYQRRGWCCCSCLNRNLGHPEVVCRNSPSPAPAGSPPPGPSPELACGHRRCAGCMSDRVYHRVARKIEEMIAAHEIDYNGNLIENKDDGQAGSEEGGSDDDNEGANED</sequence>
<dbReference type="InParanoid" id="Q2HB45"/>
<feature type="compositionally biased region" description="Acidic residues" evidence="1">
    <location>
        <begin position="155"/>
        <end position="167"/>
    </location>
</feature>
<evidence type="ECO:0000256" key="1">
    <source>
        <dbReference type="SAM" id="MobiDB-lite"/>
    </source>
</evidence>
<dbReference type="OrthoDB" id="10419888at2759"/>
<reference evidence="3" key="1">
    <citation type="journal article" date="2015" name="Genome Announc.">
        <title>Draft genome sequence of the cellulolytic fungus Chaetomium globosum.</title>
        <authorList>
            <person name="Cuomo C.A."/>
            <person name="Untereiner W.A."/>
            <person name="Ma L.-J."/>
            <person name="Grabherr M."/>
            <person name="Birren B.W."/>
        </authorList>
    </citation>
    <scope>NUCLEOTIDE SEQUENCE [LARGE SCALE GENOMIC DNA]</scope>
    <source>
        <strain evidence="3">ATCC 6205 / CBS 148.51 / DSM 1962 / NBRC 6347 / NRRL 1970</strain>
    </source>
</reference>
<dbReference type="AlphaFoldDB" id="Q2HB45"/>
<dbReference type="EMBL" id="CH408030">
    <property type="protein sequence ID" value="EAQ90624.1"/>
    <property type="molecule type" value="Genomic_DNA"/>
</dbReference>
<evidence type="ECO:0000313" key="3">
    <source>
        <dbReference type="Proteomes" id="UP000001056"/>
    </source>
</evidence>
<dbReference type="RefSeq" id="XP_001229075.1">
    <property type="nucleotide sequence ID" value="XM_001229074.1"/>
</dbReference>
<feature type="region of interest" description="Disordered" evidence="1">
    <location>
        <begin position="141"/>
        <end position="167"/>
    </location>
</feature>
<dbReference type="HOGENOM" id="CLU_1594326_0_0_1"/>
<accession>Q2HB45</accession>
<dbReference type="GeneID" id="4388792"/>
<organism evidence="2 3">
    <name type="scientific">Chaetomium globosum (strain ATCC 6205 / CBS 148.51 / DSM 1962 / NBRC 6347 / NRRL 1970)</name>
    <name type="common">Soil fungus</name>
    <dbReference type="NCBI Taxonomy" id="306901"/>
    <lineage>
        <taxon>Eukaryota</taxon>
        <taxon>Fungi</taxon>
        <taxon>Dikarya</taxon>
        <taxon>Ascomycota</taxon>
        <taxon>Pezizomycotina</taxon>
        <taxon>Sordariomycetes</taxon>
        <taxon>Sordariomycetidae</taxon>
        <taxon>Sordariales</taxon>
        <taxon>Chaetomiaceae</taxon>
        <taxon>Chaetomium</taxon>
    </lineage>
</organism>
<keyword evidence="3" id="KW-1185">Reference proteome</keyword>
<dbReference type="Proteomes" id="UP000001056">
    <property type="component" value="Unassembled WGS sequence"/>
</dbReference>
<dbReference type="VEuPathDB" id="FungiDB:CHGG_02559"/>
<gene>
    <name evidence="2" type="ORF">CHGG_02559</name>
</gene>
<proteinExistence type="predicted"/>
<protein>
    <submittedName>
        <fullName evidence="2">Uncharacterized protein</fullName>
    </submittedName>
</protein>